<feature type="compositionally biased region" description="Polar residues" evidence="1">
    <location>
        <begin position="2264"/>
        <end position="2274"/>
    </location>
</feature>
<dbReference type="Proteomes" id="UP000001514">
    <property type="component" value="Unassembled WGS sequence"/>
</dbReference>
<dbReference type="InterPro" id="IPR044978">
    <property type="entry name" value="GRV2/DNAJC13"/>
</dbReference>
<feature type="compositionally biased region" description="Basic and acidic residues" evidence="1">
    <location>
        <begin position="2435"/>
        <end position="2450"/>
    </location>
</feature>
<name>D8RTH2_SELML</name>
<organism evidence="4">
    <name type="scientific">Selaginella moellendorffii</name>
    <name type="common">Spikemoss</name>
    <dbReference type="NCBI Taxonomy" id="88036"/>
    <lineage>
        <taxon>Eukaryota</taxon>
        <taxon>Viridiplantae</taxon>
        <taxon>Streptophyta</taxon>
        <taxon>Embryophyta</taxon>
        <taxon>Tracheophyta</taxon>
        <taxon>Lycopodiopsida</taxon>
        <taxon>Selaginellales</taxon>
        <taxon>Selaginellaceae</taxon>
        <taxon>Selaginella</taxon>
    </lineage>
</organism>
<feature type="region of interest" description="Disordered" evidence="1">
    <location>
        <begin position="2204"/>
        <end position="2228"/>
    </location>
</feature>
<evidence type="ECO:0000313" key="4">
    <source>
        <dbReference type="Proteomes" id="UP000001514"/>
    </source>
</evidence>
<dbReference type="InParanoid" id="D8RTH2"/>
<dbReference type="GO" id="GO:0007032">
    <property type="term" value="P:endosome organization"/>
    <property type="evidence" value="ECO:0007669"/>
    <property type="project" value="InterPro"/>
</dbReference>
<dbReference type="InterPro" id="IPR045802">
    <property type="entry name" value="GRV2/DNAJC13_N"/>
</dbReference>
<dbReference type="PANTHER" id="PTHR36983">
    <property type="entry name" value="DNAJ HOMOLOG SUBFAMILY C MEMBER 13"/>
    <property type="match status" value="1"/>
</dbReference>
<dbReference type="SUPFAM" id="SSF48371">
    <property type="entry name" value="ARM repeat"/>
    <property type="match status" value="2"/>
</dbReference>
<dbReference type="HOGENOM" id="CLU_227788_0_0_1"/>
<gene>
    <name evidence="3" type="ORF">SELMODRAFT_414652</name>
</gene>
<feature type="region of interest" description="Disordered" evidence="1">
    <location>
        <begin position="2264"/>
        <end position="2284"/>
    </location>
</feature>
<evidence type="ECO:0000259" key="2">
    <source>
        <dbReference type="Pfam" id="PF19432"/>
    </source>
</evidence>
<evidence type="ECO:0000313" key="3">
    <source>
        <dbReference type="EMBL" id="EFJ24515.1"/>
    </source>
</evidence>
<dbReference type="eggNOG" id="KOG1789">
    <property type="taxonomic scope" value="Eukaryota"/>
</dbReference>
<dbReference type="GO" id="GO:0010008">
    <property type="term" value="C:endosome membrane"/>
    <property type="evidence" value="ECO:0000318"/>
    <property type="project" value="GO_Central"/>
</dbReference>
<dbReference type="OMA" id="ICLLACE"/>
<feature type="region of interest" description="Disordered" evidence="1">
    <location>
        <begin position="2435"/>
        <end position="2455"/>
    </location>
</feature>
<dbReference type="PANTHER" id="PTHR36983:SF3">
    <property type="entry name" value="DNAJ HOMOLOGUE SUBFAMILY C GRV2_DNAJC13 N-TERMINAL DOMAIN-CONTAINING PROTEIN"/>
    <property type="match status" value="1"/>
</dbReference>
<proteinExistence type="predicted"/>
<reference evidence="3 4" key="1">
    <citation type="journal article" date="2011" name="Science">
        <title>The Selaginella genome identifies genetic changes associated with the evolution of vascular plants.</title>
        <authorList>
            <person name="Banks J.A."/>
            <person name="Nishiyama T."/>
            <person name="Hasebe M."/>
            <person name="Bowman J.L."/>
            <person name="Gribskov M."/>
            <person name="dePamphilis C."/>
            <person name="Albert V.A."/>
            <person name="Aono N."/>
            <person name="Aoyama T."/>
            <person name="Ambrose B.A."/>
            <person name="Ashton N.W."/>
            <person name="Axtell M.J."/>
            <person name="Barker E."/>
            <person name="Barker M.S."/>
            <person name="Bennetzen J.L."/>
            <person name="Bonawitz N.D."/>
            <person name="Chapple C."/>
            <person name="Cheng C."/>
            <person name="Correa L.G."/>
            <person name="Dacre M."/>
            <person name="DeBarry J."/>
            <person name="Dreyer I."/>
            <person name="Elias M."/>
            <person name="Engstrom E.M."/>
            <person name="Estelle M."/>
            <person name="Feng L."/>
            <person name="Finet C."/>
            <person name="Floyd S.K."/>
            <person name="Frommer W.B."/>
            <person name="Fujita T."/>
            <person name="Gramzow L."/>
            <person name="Gutensohn M."/>
            <person name="Harholt J."/>
            <person name="Hattori M."/>
            <person name="Heyl A."/>
            <person name="Hirai T."/>
            <person name="Hiwatashi Y."/>
            <person name="Ishikawa M."/>
            <person name="Iwata M."/>
            <person name="Karol K.G."/>
            <person name="Koehler B."/>
            <person name="Kolukisaoglu U."/>
            <person name="Kubo M."/>
            <person name="Kurata T."/>
            <person name="Lalonde S."/>
            <person name="Li K."/>
            <person name="Li Y."/>
            <person name="Litt A."/>
            <person name="Lyons E."/>
            <person name="Manning G."/>
            <person name="Maruyama T."/>
            <person name="Michael T.P."/>
            <person name="Mikami K."/>
            <person name="Miyazaki S."/>
            <person name="Morinaga S."/>
            <person name="Murata T."/>
            <person name="Mueller-Roeber B."/>
            <person name="Nelson D.R."/>
            <person name="Obara M."/>
            <person name="Oguri Y."/>
            <person name="Olmstead R.G."/>
            <person name="Onodera N."/>
            <person name="Petersen B.L."/>
            <person name="Pils B."/>
            <person name="Prigge M."/>
            <person name="Rensing S.A."/>
            <person name="Riano-Pachon D.M."/>
            <person name="Roberts A.W."/>
            <person name="Sato Y."/>
            <person name="Scheller H.V."/>
            <person name="Schulz B."/>
            <person name="Schulz C."/>
            <person name="Shakirov E.V."/>
            <person name="Shibagaki N."/>
            <person name="Shinohara N."/>
            <person name="Shippen D.E."/>
            <person name="Soerensen I."/>
            <person name="Sotooka R."/>
            <person name="Sugimoto N."/>
            <person name="Sugita M."/>
            <person name="Sumikawa N."/>
            <person name="Tanurdzic M."/>
            <person name="Theissen G."/>
            <person name="Ulvskov P."/>
            <person name="Wakazuki S."/>
            <person name="Weng J.K."/>
            <person name="Willats W.W."/>
            <person name="Wipf D."/>
            <person name="Wolf P.G."/>
            <person name="Yang L."/>
            <person name="Zimmer A.D."/>
            <person name="Zhu Q."/>
            <person name="Mitros T."/>
            <person name="Hellsten U."/>
            <person name="Loque D."/>
            <person name="Otillar R."/>
            <person name="Salamov A."/>
            <person name="Schmutz J."/>
            <person name="Shapiro H."/>
            <person name="Lindquist E."/>
            <person name="Lucas S."/>
            <person name="Rokhsar D."/>
            <person name="Grigoriev I.V."/>
        </authorList>
    </citation>
    <scope>NUCLEOTIDE SEQUENCE [LARGE SCALE GENOMIC DNA]</scope>
</reference>
<dbReference type="Gramene" id="EFJ24515">
    <property type="protein sequence ID" value="EFJ24515"/>
    <property type="gene ID" value="SELMODRAFT_414652"/>
</dbReference>
<sequence length="2492" mass="277516">MDYQLFCIRISGGVFGHAVSRAEKVLRVFESCLSISSLTTTHNGATAASSSVEFMFESISNVLPSTKDDKELTLNVPDGSGRGYETLHIYCDSRSELMTTLLNRMDDLNGIGTDFSLKKHSHESGGLVERVLRVRSASIVKMQSNGSRHERRRVNPAKKINFNDIVKVQTMADDDHIVLLHLHSRMLRLSITDASPFLLALSRNMKFYLNRELDTEKITTSKMVDNIAAYIKQVKALPFLYEFHVMKQSESNAQERKRSLYISREHFVEMAGDEVVAFDCLKDIIGLIVNDKNANEIVVEFKSSRSAQYFFEDRENFIASIADVAATSKSSFFDVRPVPFFRLMFPRQFEYEALYINRLMLEFNGKRDPAVLHITLKEFASNVHVGKSQCTDYRVVCAVAELLKDCSRICFDSLKNMSSIILVLMQCLRSENAVLVYNAFVALKFAFKYSGDVYADPSALKQEQFNKLIVLSLENMQQFATWLHTYCLKRGHLLQAYATVKLLSAGLDNLVLETDTLRAWMKAFESSIMVVGDVLCVLSRSKKSVLRESTATLLEALLAKTSSVVSSHFRGAFQFYDLTASKLLETGKDKSASHFCAWVKLLDVLRRDTIETPLFIWNDMKRTELMKFLEKEMQGFSAAAATNHVVSYNHSDISFTYSAESEGQGTVVEGIHLELLVDHSPPADGTYAPFWKVQSPLALFQAVFQSLILGFTPFFGHNNTPEVDLRLAVHVLTKLYERYALEVTFCLQTSNVIEASVGMLQEVMETEHQANLVLHNSVAKKSSILETVEVVGMNGELKLVRVPSGKVREVLGKALLNGSLDAKEAIKWQDSIVPSKIQFGMVLDVLEAILRLCGSDNSDIFPPSAACIALSREDVMCHLVQSLLRAKTPAFGRILNILSHLTKTSKSCMTSIEELGTYEIILWKLLAGDIVDADKKMIISFLRQTHLPQVSDVYLNTDCSPCENSSLRFYLPDGLIMKLISEDAEGFFMLLNSEQNNPEVVWNVTMAEALLSQLTCHLEPYVRNRAADAMALYIHVPVTVVYEELADAVYTEPFYLHNFLDTERFSNYPINDPVKFLNNLMKHLRQLSGDFLKSTSNGMASSFWMKGLSKSHQLLSSLAYLLERFPKLVPPSDIEAVALTLATPAVRYLAELEGVDLLIPEIMFQATKILREMCAITVRDTGPLTGAVDFALNIISLGADGSSADYRADTLSNVITGALSMLEVTCGSRAGRDLLRDDSRWNRGLWWALCTAIGDPISSVVPAELNRISSAALSCLRHFVEQEELPEFFKKGLHLPLILLTFFSVNEGGNSAMTLLAVDIMRCLDGNEFSSSLLRRVIPEPLLVSLTAQEGIERLAEVRASHFALPTALWDDRVRGELRERLYDRLHNRNSEDDELEWLRQFSYNCLRDELVIDGFYIKGLISCNTDSIKFQLRSSLLNALLGFMVRHRSVALDGVNRDTDKISVTEYLSVLSAFKECIRYALKKNMTEMLTQCDYSGLSSLIFQGVLDYRVQVGISSVCKVLVAGGLLELVFQSQLLGALSLQLWEASADVSKEGMDDVLRSTLEALYVLSEQLPATTAATNYFSSHGTFLPLMAMFCDVNLPCLRGSGASAKNIRSFGHRLMAAKILGQLLLAGKGVTRRGKLIKDLEQQKTSSGEGIGQATDMYELFSIVENCSEDDPAPIRSLLLLLPLEILSALAREPTEACKTYDGCVLSVKLVWDESRRHQVKTIIMKEAARVRTIYTNAGGLSAWSVDAKRPVFLRWILAVNIEGDERPLFRHDFAEGYAQELYLGGYYVDQFLRGYKHSLDPVSQERLLHELRKALVVGSSTDGLYAEAFTFDDRRRVLLALLILVRLHPHLLSSRSNIDIFLPLYELMSNDLGDERRAFAQPAMLLLHCTATHPDIADCIISEELLYTLASFLSLKVPPPYAGDTGTDPRLCSLSLLLRLMRLSSITVEIVMRMGVISKIEDLLLDFHGSEPVKKKAAECLAMMCADKRKGGEVRSRLDKLIPSKVKGYGAWKLHVNRIQDNIVEMASLDYFLQHRQPSPWWTSDTPEGTDQSFEEAGAVAVIEGSLCFTRARMSDFNNEAEIVFIRSIASTACVELSAVRIVRKRLGSVTVDFEVTFRKQSQERAEISANSFKEMLQVAGNDFFANTLLESMGPLKVTSISLKPVDLYRQKSWQNGSAPSVGDKNVIYVAKEQKPDASSAAQPASLPSSPQSSSPSALSPSVSFSKFLVPSALPPSSPSPKVEKVLVSQPVTTASPLSKSIQSGNGVNGHGAHNGNGHSTMLSGNGHSTMANGNGHSSIGNGKNHAITDGPVVPVEDVLLAMPEALPSTRNIMITSEEGRLVSLDEGLELVLEGAEISKENRRVAKTNFLDAFEDDMEELGKILEKYSKLVQKFPLQPQARYGRSIASYDICRTDNPEVAIQEAKRKEQEWKEKSKQLKGDMSAELARAVGERKERLSADVAKDELKAMSKGKIQRKKKQS</sequence>
<dbReference type="Pfam" id="PF19432">
    <property type="entry name" value="RME-8_N"/>
    <property type="match status" value="1"/>
</dbReference>
<dbReference type="InterPro" id="IPR016024">
    <property type="entry name" value="ARM-type_fold"/>
</dbReference>
<dbReference type="STRING" id="88036.D8RTH2"/>
<accession>D8RTH2</accession>
<dbReference type="GO" id="GO:2000641">
    <property type="term" value="P:regulation of early endosome to late endosome transport"/>
    <property type="evidence" value="ECO:0007669"/>
    <property type="project" value="InterPro"/>
</dbReference>
<feature type="compositionally biased region" description="Low complexity" evidence="1">
    <location>
        <begin position="2208"/>
        <end position="2228"/>
    </location>
</feature>
<dbReference type="EMBL" id="GL377589">
    <property type="protein sequence ID" value="EFJ24515.1"/>
    <property type="molecule type" value="Genomic_DNA"/>
</dbReference>
<protein>
    <recommendedName>
        <fullName evidence="2">DnaJ homologue subfamily C GRV2/DNAJC13 N-terminal domain-containing protein</fullName>
    </recommendedName>
</protein>
<evidence type="ECO:0000256" key="1">
    <source>
        <dbReference type="SAM" id="MobiDB-lite"/>
    </source>
</evidence>
<dbReference type="GO" id="GO:0006898">
    <property type="term" value="P:receptor-mediated endocytosis"/>
    <property type="evidence" value="ECO:0000318"/>
    <property type="project" value="GO_Central"/>
</dbReference>
<feature type="domain" description="DnaJ homologue subfamily C GRV2/DNAJC13 N-terminal" evidence="2">
    <location>
        <begin position="34"/>
        <end position="330"/>
    </location>
</feature>
<keyword evidence="4" id="KW-1185">Reference proteome</keyword>
<dbReference type="KEGG" id="smo:SELMODRAFT_414652"/>